<keyword evidence="9" id="KW-0807">Transducer</keyword>
<comment type="subcellular location">
    <subcellularLocation>
        <location evidence="1">Cell membrane</location>
        <topology evidence="1">Multi-pass membrane protein</topology>
    </subcellularLocation>
</comment>
<protein>
    <recommendedName>
        <fullName evidence="11">G-protein coupled receptors family 1 profile domain-containing protein</fullName>
    </recommendedName>
</protein>
<dbReference type="SUPFAM" id="SSF81321">
    <property type="entry name" value="Family A G protein-coupled receptor-like"/>
    <property type="match status" value="1"/>
</dbReference>
<dbReference type="InterPro" id="IPR050516">
    <property type="entry name" value="Olfactory_GPCR"/>
</dbReference>
<evidence type="ECO:0000256" key="10">
    <source>
        <dbReference type="SAM" id="Phobius"/>
    </source>
</evidence>
<dbReference type="PROSITE" id="PS50262">
    <property type="entry name" value="G_PROTEIN_RECEP_F1_2"/>
    <property type="match status" value="1"/>
</dbReference>
<keyword evidence="2" id="KW-1003">Cell membrane</keyword>
<keyword evidence="3 10" id="KW-0812">Transmembrane</keyword>
<dbReference type="Pfam" id="PF00001">
    <property type="entry name" value="7tm_1"/>
    <property type="match status" value="1"/>
</dbReference>
<dbReference type="Pfam" id="PF13853">
    <property type="entry name" value="7tm_4"/>
    <property type="match status" value="1"/>
</dbReference>
<dbReference type="OMA" id="MVIMADI"/>
<feature type="transmembrane region" description="Helical" evidence="10">
    <location>
        <begin position="173"/>
        <end position="195"/>
    </location>
</feature>
<reference evidence="12" key="2">
    <citation type="submission" date="2025-09" db="UniProtKB">
        <authorList>
            <consortium name="Ensembl"/>
        </authorList>
    </citation>
    <scope>IDENTIFICATION</scope>
</reference>
<evidence type="ECO:0000256" key="6">
    <source>
        <dbReference type="ARBA" id="ARBA00023040"/>
    </source>
</evidence>
<dbReference type="InterPro" id="IPR000725">
    <property type="entry name" value="Olfact_rcpt"/>
</dbReference>
<evidence type="ECO:0000256" key="7">
    <source>
        <dbReference type="ARBA" id="ARBA00023136"/>
    </source>
</evidence>
<evidence type="ECO:0000256" key="5">
    <source>
        <dbReference type="ARBA" id="ARBA00022989"/>
    </source>
</evidence>
<feature type="transmembrane region" description="Helical" evidence="10">
    <location>
        <begin position="14"/>
        <end position="39"/>
    </location>
</feature>
<evidence type="ECO:0000256" key="3">
    <source>
        <dbReference type="ARBA" id="ARBA00022692"/>
    </source>
</evidence>
<name>A0A8C0GQ98_CHEAB</name>
<dbReference type="PANTHER" id="PTHR26452">
    <property type="entry name" value="OLFACTORY RECEPTOR"/>
    <property type="match status" value="1"/>
</dbReference>
<dbReference type="GO" id="GO:0004930">
    <property type="term" value="F:G protein-coupled receptor activity"/>
    <property type="evidence" value="ECO:0007669"/>
    <property type="project" value="UniProtKB-KW"/>
</dbReference>
<keyword evidence="6" id="KW-0297">G-protein coupled receptor</keyword>
<keyword evidence="5 10" id="KW-1133">Transmembrane helix</keyword>
<dbReference type="GO" id="GO:0005886">
    <property type="term" value="C:plasma membrane"/>
    <property type="evidence" value="ECO:0007669"/>
    <property type="project" value="UniProtKB-SubCell"/>
</dbReference>
<feature type="domain" description="G-protein coupled receptors family 1 profile" evidence="11">
    <location>
        <begin position="19"/>
        <end position="225"/>
    </location>
</feature>
<keyword evidence="13" id="KW-1185">Reference proteome</keyword>
<proteinExistence type="predicted"/>
<feature type="transmembrane region" description="Helical" evidence="10">
    <location>
        <begin position="210"/>
        <end position="228"/>
    </location>
</feature>
<dbReference type="Ensembl" id="ENSCABT00000012018.1">
    <property type="protein sequence ID" value="ENSCABP00000010982.1"/>
    <property type="gene ID" value="ENSCABG00000008220.1"/>
</dbReference>
<evidence type="ECO:0000256" key="4">
    <source>
        <dbReference type="ARBA" id="ARBA00022725"/>
    </source>
</evidence>
<dbReference type="Gene3D" id="1.20.1070.10">
    <property type="entry name" value="Rhodopsin 7-helix transmembrane proteins"/>
    <property type="match status" value="1"/>
</dbReference>
<organism evidence="12 13">
    <name type="scientific">Chelonoidis abingdonii</name>
    <name type="common">Abingdon island giant tortoise</name>
    <name type="synonym">Testudo abingdonii</name>
    <dbReference type="NCBI Taxonomy" id="106734"/>
    <lineage>
        <taxon>Eukaryota</taxon>
        <taxon>Metazoa</taxon>
        <taxon>Chordata</taxon>
        <taxon>Craniata</taxon>
        <taxon>Vertebrata</taxon>
        <taxon>Euteleostomi</taxon>
        <taxon>Archelosauria</taxon>
        <taxon>Testudinata</taxon>
        <taxon>Testudines</taxon>
        <taxon>Cryptodira</taxon>
        <taxon>Durocryptodira</taxon>
        <taxon>Testudinoidea</taxon>
        <taxon>Testudinidae</taxon>
        <taxon>Chelonoidis</taxon>
    </lineage>
</organism>
<sequence>LNHSQEDTSLGDGLLLWSFVQGLFFGLFLCLYTAIVMVLPKMMKNLIQEEKTISFDGCMAQLFAFTLSGGTELVLLSAISYDWYVAICHPLRYVNLMTKRICINLTIGVWAVSITNSLVHTLLMLRLDFCGSKLIQHFFCEIPPLLALSWMSYSFIIITILKIQSFKGKQRAFSTCSSHLLVVTLFYSSIIYTYIRPTSSDSLTKDKITAIMYTLVIPTMNPLIYTLLNKEVKVAFGKILSIRKKS</sequence>
<evidence type="ECO:0000259" key="11">
    <source>
        <dbReference type="PROSITE" id="PS50262"/>
    </source>
</evidence>
<reference evidence="12" key="1">
    <citation type="submission" date="2025-08" db="UniProtKB">
        <authorList>
            <consortium name="Ensembl"/>
        </authorList>
    </citation>
    <scope>IDENTIFICATION</scope>
</reference>
<keyword evidence="4" id="KW-0716">Sensory transduction</keyword>
<evidence type="ECO:0000256" key="2">
    <source>
        <dbReference type="ARBA" id="ARBA00022475"/>
    </source>
</evidence>
<evidence type="ECO:0000256" key="1">
    <source>
        <dbReference type="ARBA" id="ARBA00004651"/>
    </source>
</evidence>
<dbReference type="GeneTree" id="ENSGT01140000282524"/>
<dbReference type="PRINTS" id="PR00245">
    <property type="entry name" value="OLFACTORYR"/>
</dbReference>
<accession>A0A8C0GQ98</accession>
<evidence type="ECO:0000256" key="8">
    <source>
        <dbReference type="ARBA" id="ARBA00023170"/>
    </source>
</evidence>
<dbReference type="InterPro" id="IPR017452">
    <property type="entry name" value="GPCR_Rhodpsn_7TM"/>
</dbReference>
<dbReference type="AlphaFoldDB" id="A0A8C0GQ98"/>
<keyword evidence="4" id="KW-0552">Olfaction</keyword>
<evidence type="ECO:0000313" key="12">
    <source>
        <dbReference type="Ensembl" id="ENSCABP00000010982.1"/>
    </source>
</evidence>
<feature type="transmembrane region" description="Helical" evidence="10">
    <location>
        <begin position="142"/>
        <end position="161"/>
    </location>
</feature>
<dbReference type="Proteomes" id="UP000694404">
    <property type="component" value="Unplaced"/>
</dbReference>
<dbReference type="GO" id="GO:0004984">
    <property type="term" value="F:olfactory receptor activity"/>
    <property type="evidence" value="ECO:0007669"/>
    <property type="project" value="InterPro"/>
</dbReference>
<feature type="transmembrane region" description="Helical" evidence="10">
    <location>
        <begin position="101"/>
        <end position="122"/>
    </location>
</feature>
<keyword evidence="7 10" id="KW-0472">Membrane</keyword>
<keyword evidence="8" id="KW-0675">Receptor</keyword>
<dbReference type="InterPro" id="IPR000276">
    <property type="entry name" value="GPCR_Rhodpsn"/>
</dbReference>
<evidence type="ECO:0000313" key="13">
    <source>
        <dbReference type="Proteomes" id="UP000694404"/>
    </source>
</evidence>
<evidence type="ECO:0000256" key="9">
    <source>
        <dbReference type="ARBA" id="ARBA00023224"/>
    </source>
</evidence>